<dbReference type="EMBL" id="JBHLSS010000105">
    <property type="protein sequence ID" value="MFC0711126.1"/>
    <property type="molecule type" value="Genomic_DNA"/>
</dbReference>
<sequence length="62" mass="6771">MQKNISSIERIARIVSGVALIVWAIAGGPLWAWAGLLLLATGLLRWCPAYMLFGSRTCPTKK</sequence>
<evidence type="ECO:0000256" key="1">
    <source>
        <dbReference type="SAM" id="Phobius"/>
    </source>
</evidence>
<keyword evidence="1" id="KW-0812">Transmembrane</keyword>
<keyword evidence="1" id="KW-1133">Transmembrane helix</keyword>
<proteinExistence type="predicted"/>
<dbReference type="RefSeq" id="WP_376947862.1">
    <property type="nucleotide sequence ID" value="NZ_CP171449.1"/>
</dbReference>
<gene>
    <name evidence="3" type="ORF">ACFFGX_16730</name>
</gene>
<feature type="domain" description="Inner membrane protein YgaP-like transmembrane" evidence="2">
    <location>
        <begin position="1"/>
        <end position="61"/>
    </location>
</feature>
<name>A0ABV6SNL0_AZOPA</name>
<evidence type="ECO:0000313" key="3">
    <source>
        <dbReference type="EMBL" id="MFC0711126.1"/>
    </source>
</evidence>
<comment type="caution">
    <text evidence="3">The sequence shown here is derived from an EMBL/GenBank/DDBJ whole genome shotgun (WGS) entry which is preliminary data.</text>
</comment>
<dbReference type="Pfam" id="PF11127">
    <property type="entry name" value="YgaP-like_TM"/>
    <property type="match status" value="1"/>
</dbReference>
<protein>
    <submittedName>
        <fullName evidence="3">DUF2892 domain-containing protein</fullName>
    </submittedName>
</protein>
<dbReference type="InterPro" id="IPR021309">
    <property type="entry name" value="YgaP-like_TM"/>
</dbReference>
<keyword evidence="4" id="KW-1185">Reference proteome</keyword>
<feature type="transmembrane region" description="Helical" evidence="1">
    <location>
        <begin position="32"/>
        <end position="53"/>
    </location>
</feature>
<keyword evidence="1" id="KW-0472">Membrane</keyword>
<dbReference type="Proteomes" id="UP001589891">
    <property type="component" value="Unassembled WGS sequence"/>
</dbReference>
<accession>A0ABV6SNL0</accession>
<evidence type="ECO:0000313" key="4">
    <source>
        <dbReference type="Proteomes" id="UP001589891"/>
    </source>
</evidence>
<evidence type="ECO:0000259" key="2">
    <source>
        <dbReference type="Pfam" id="PF11127"/>
    </source>
</evidence>
<organism evidence="3 4">
    <name type="scientific">Azorhizophilus paspali</name>
    <name type="common">Azotobacter paspali</name>
    <dbReference type="NCBI Taxonomy" id="69963"/>
    <lineage>
        <taxon>Bacteria</taxon>
        <taxon>Pseudomonadati</taxon>
        <taxon>Pseudomonadota</taxon>
        <taxon>Gammaproteobacteria</taxon>
        <taxon>Pseudomonadales</taxon>
        <taxon>Pseudomonadaceae</taxon>
        <taxon>Azorhizophilus</taxon>
    </lineage>
</organism>
<reference evidence="3 4" key="1">
    <citation type="submission" date="2024-09" db="EMBL/GenBank/DDBJ databases">
        <authorList>
            <person name="Sun Q."/>
            <person name="Mori K."/>
        </authorList>
    </citation>
    <scope>NUCLEOTIDE SEQUENCE [LARGE SCALE GENOMIC DNA]</scope>
    <source>
        <strain evidence="3 4">NCAIM B.01794</strain>
    </source>
</reference>